<dbReference type="PANTHER" id="PTHR11707">
    <property type="entry name" value="L-ASPARAGINASE"/>
    <property type="match status" value="1"/>
</dbReference>
<evidence type="ECO:0000313" key="10">
    <source>
        <dbReference type="EMBL" id="RAI43046.1"/>
    </source>
</evidence>
<dbReference type="PROSITE" id="PS51732">
    <property type="entry name" value="ASN_GLN_ASE_3"/>
    <property type="match status" value="1"/>
</dbReference>
<dbReference type="PANTHER" id="PTHR11707:SF28">
    <property type="entry name" value="60 KDA LYSOPHOSPHOLIPASE"/>
    <property type="match status" value="1"/>
</dbReference>
<comment type="similarity">
    <text evidence="1 7">Belongs to the asparaginase 1 family.</text>
</comment>
<dbReference type="PIRSF" id="PIRSF500176">
    <property type="entry name" value="L_ASNase"/>
    <property type="match status" value="1"/>
</dbReference>
<dbReference type="GO" id="GO:0004067">
    <property type="term" value="F:asparaginase activity"/>
    <property type="evidence" value="ECO:0007669"/>
    <property type="project" value="UniProtKB-UniRule"/>
</dbReference>
<dbReference type="InterPro" id="IPR036152">
    <property type="entry name" value="Asp/glu_Ase-like_sf"/>
</dbReference>
<dbReference type="PROSITE" id="PS00917">
    <property type="entry name" value="ASN_GLN_ASE_2"/>
    <property type="match status" value="1"/>
</dbReference>
<organism evidence="10 11">
    <name type="scientific">Rhodoplanes roseus</name>
    <dbReference type="NCBI Taxonomy" id="29409"/>
    <lineage>
        <taxon>Bacteria</taxon>
        <taxon>Pseudomonadati</taxon>
        <taxon>Pseudomonadota</taxon>
        <taxon>Alphaproteobacteria</taxon>
        <taxon>Hyphomicrobiales</taxon>
        <taxon>Nitrobacteraceae</taxon>
        <taxon>Rhodoplanes</taxon>
    </lineage>
</organism>
<dbReference type="InterPro" id="IPR040919">
    <property type="entry name" value="Asparaginase_C"/>
</dbReference>
<dbReference type="CDD" id="cd08964">
    <property type="entry name" value="L-asparaginase_II"/>
    <property type="match status" value="1"/>
</dbReference>
<dbReference type="InterPro" id="IPR037152">
    <property type="entry name" value="L-asparaginase_N_sf"/>
</dbReference>
<feature type="active site" evidence="5">
    <location>
        <position position="34"/>
    </location>
</feature>
<dbReference type="EMBL" id="NPEX01000110">
    <property type="protein sequence ID" value="RAI43046.1"/>
    <property type="molecule type" value="Genomic_DNA"/>
</dbReference>
<dbReference type="GO" id="GO:0006528">
    <property type="term" value="P:asparagine metabolic process"/>
    <property type="evidence" value="ECO:0007669"/>
    <property type="project" value="InterPro"/>
</dbReference>
<evidence type="ECO:0000256" key="5">
    <source>
        <dbReference type="PROSITE-ProRule" id="PRU10099"/>
    </source>
</evidence>
<dbReference type="InterPro" id="IPR020827">
    <property type="entry name" value="Asparaginase/glutaminase_AS1"/>
</dbReference>
<evidence type="ECO:0000259" key="9">
    <source>
        <dbReference type="Pfam" id="PF17763"/>
    </source>
</evidence>
<feature type="binding site" evidence="4">
    <location>
        <position position="81"/>
    </location>
    <ligand>
        <name>substrate</name>
    </ligand>
</feature>
<dbReference type="Pfam" id="PF00710">
    <property type="entry name" value="Asparaginase"/>
    <property type="match status" value="1"/>
</dbReference>
<dbReference type="OrthoDB" id="9788068at2"/>
<dbReference type="PRINTS" id="PR00139">
    <property type="entry name" value="ASNGLNASE"/>
</dbReference>
<dbReference type="InterPro" id="IPR006034">
    <property type="entry name" value="Asparaginase/glutaminase-like"/>
</dbReference>
<reference evidence="10 11" key="1">
    <citation type="submission" date="2017-07" db="EMBL/GenBank/DDBJ databases">
        <title>Draft Genome Sequences of Select Purple Nonsulfur Bacteria.</title>
        <authorList>
            <person name="Lasarre B."/>
            <person name="Mckinlay J.B."/>
        </authorList>
    </citation>
    <scope>NUCLEOTIDE SEQUENCE [LARGE SCALE GENOMIC DNA]</scope>
    <source>
        <strain evidence="10 11">DSM 5909</strain>
    </source>
</reference>
<name>A0A327KY99_9BRAD</name>
<protein>
    <submittedName>
        <fullName evidence="10">L-asparaginase</fullName>
    </submittedName>
</protein>
<dbReference type="Pfam" id="PF17763">
    <property type="entry name" value="Asparaginase_C"/>
    <property type="match status" value="1"/>
</dbReference>
<dbReference type="Gene3D" id="3.40.50.1170">
    <property type="entry name" value="L-asparaginase, N-terminal domain"/>
    <property type="match status" value="1"/>
</dbReference>
<evidence type="ECO:0000256" key="1">
    <source>
        <dbReference type="ARBA" id="ARBA00010518"/>
    </source>
</evidence>
<evidence type="ECO:0000256" key="7">
    <source>
        <dbReference type="RuleBase" id="RU004456"/>
    </source>
</evidence>
<feature type="active site" description="O-isoaspartyl threonine intermediate" evidence="3">
    <location>
        <position position="34"/>
    </location>
</feature>
<feature type="domain" description="Asparaginase/glutaminase C-terminal" evidence="9">
    <location>
        <begin position="237"/>
        <end position="348"/>
    </location>
</feature>
<gene>
    <name evidence="10" type="ORF">CH341_16415</name>
</gene>
<keyword evidence="2" id="KW-0378">Hydrolase</keyword>
<dbReference type="FunFam" id="3.40.50.1170:FF:000001">
    <property type="entry name" value="L-asparaginase 2"/>
    <property type="match status" value="1"/>
</dbReference>
<dbReference type="Gene3D" id="3.40.50.40">
    <property type="match status" value="1"/>
</dbReference>
<evidence type="ECO:0000256" key="6">
    <source>
        <dbReference type="PROSITE-ProRule" id="PRU10100"/>
    </source>
</evidence>
<evidence type="ECO:0000259" key="8">
    <source>
        <dbReference type="Pfam" id="PF00710"/>
    </source>
</evidence>
<dbReference type="Proteomes" id="UP000249130">
    <property type="component" value="Unassembled WGS sequence"/>
</dbReference>
<dbReference type="InterPro" id="IPR027473">
    <property type="entry name" value="L-asparaginase_C"/>
</dbReference>
<dbReference type="InterPro" id="IPR027475">
    <property type="entry name" value="Asparaginase/glutaminase_AS2"/>
</dbReference>
<evidence type="ECO:0000256" key="4">
    <source>
        <dbReference type="PIRSR" id="PIRSR001220-2"/>
    </source>
</evidence>
<proteinExistence type="inferred from homology"/>
<accession>A0A327KY99</accession>
<evidence type="ECO:0000256" key="3">
    <source>
        <dbReference type="PIRSR" id="PIRSR001220-1"/>
    </source>
</evidence>
<sequence length="351" mass="37130">MLAAFACAHPVQAGDVAAAASNKPTVVVIGTGGTIAGAGKSSTDTSTYATATVGVDKIVQAVPELAAVANVRSEQVFQVGSKSINDDLIIKLAKRVNEVLKRDDVAGVVVTHGTDTLEETAYFLNLTVKTTKPIVFAASMRPSTALSADGPLNLFDAVVTASSAEAAGKGVLITMNDEIHTARDIVKTNTFKTDTFRSPYGPLGYVVEGKVLFYRNTARRHTRDSEFDIETIDRLPRVDIAYSYSSSDAAAYNAFAAAGTKAIVNAGTGNGNVSDSLVEPLVAIRSRGVFVVRASRTGSGTLYRGPSFKDDDKRGWIAVDDQTAPKARLLMALGLTKTQDVDALRALFTRY</sequence>
<feature type="domain" description="L-asparaginase N-terminal" evidence="8">
    <location>
        <begin position="26"/>
        <end position="217"/>
    </location>
</feature>
<dbReference type="InterPro" id="IPR027474">
    <property type="entry name" value="L-asparaginase_N"/>
</dbReference>
<dbReference type="NCBIfam" id="TIGR00520">
    <property type="entry name" value="asnASE_II"/>
    <property type="match status" value="1"/>
</dbReference>
<dbReference type="SUPFAM" id="SSF53774">
    <property type="entry name" value="Glutaminase/Asparaginase"/>
    <property type="match status" value="1"/>
</dbReference>
<evidence type="ECO:0000256" key="2">
    <source>
        <dbReference type="ARBA" id="ARBA00022801"/>
    </source>
</evidence>
<dbReference type="PROSITE" id="PS00144">
    <property type="entry name" value="ASN_GLN_ASE_1"/>
    <property type="match status" value="1"/>
</dbReference>
<keyword evidence="11" id="KW-1185">Reference proteome</keyword>
<feature type="active site" evidence="6">
    <location>
        <position position="114"/>
    </location>
</feature>
<dbReference type="AlphaFoldDB" id="A0A327KY99"/>
<feature type="binding site" evidence="4">
    <location>
        <begin position="114"/>
        <end position="115"/>
    </location>
    <ligand>
        <name>substrate</name>
    </ligand>
</feature>
<comment type="caution">
    <text evidence="10">The sequence shown here is derived from an EMBL/GenBank/DDBJ whole genome shotgun (WGS) entry which is preliminary data.</text>
</comment>
<dbReference type="PIRSF" id="PIRSF001220">
    <property type="entry name" value="L-ASNase_gatD"/>
    <property type="match status" value="1"/>
</dbReference>
<dbReference type="InterPro" id="IPR004550">
    <property type="entry name" value="AsnASE_II"/>
</dbReference>
<dbReference type="SMART" id="SM00870">
    <property type="entry name" value="Asparaginase"/>
    <property type="match status" value="1"/>
</dbReference>
<evidence type="ECO:0000313" key="11">
    <source>
        <dbReference type="Proteomes" id="UP000249130"/>
    </source>
</evidence>